<evidence type="ECO:0000256" key="1">
    <source>
        <dbReference type="SAM" id="MobiDB-lite"/>
    </source>
</evidence>
<feature type="region of interest" description="Disordered" evidence="1">
    <location>
        <begin position="1"/>
        <end position="35"/>
    </location>
</feature>
<evidence type="ECO:0000313" key="3">
    <source>
        <dbReference type="Proteomes" id="UP001472677"/>
    </source>
</evidence>
<name>A0ABR2BXP2_9ROSI</name>
<reference evidence="2 3" key="1">
    <citation type="journal article" date="2024" name="G3 (Bethesda)">
        <title>Genome assembly of Hibiscus sabdariffa L. provides insights into metabolisms of medicinal natural products.</title>
        <authorList>
            <person name="Kim T."/>
        </authorList>
    </citation>
    <scope>NUCLEOTIDE SEQUENCE [LARGE SCALE GENOMIC DNA]</scope>
    <source>
        <strain evidence="2">TK-2024</strain>
        <tissue evidence="2">Old leaves</tissue>
    </source>
</reference>
<comment type="caution">
    <text evidence="2">The sequence shown here is derived from an EMBL/GenBank/DDBJ whole genome shotgun (WGS) entry which is preliminary data.</text>
</comment>
<organism evidence="2 3">
    <name type="scientific">Hibiscus sabdariffa</name>
    <name type="common">roselle</name>
    <dbReference type="NCBI Taxonomy" id="183260"/>
    <lineage>
        <taxon>Eukaryota</taxon>
        <taxon>Viridiplantae</taxon>
        <taxon>Streptophyta</taxon>
        <taxon>Embryophyta</taxon>
        <taxon>Tracheophyta</taxon>
        <taxon>Spermatophyta</taxon>
        <taxon>Magnoliopsida</taxon>
        <taxon>eudicotyledons</taxon>
        <taxon>Gunneridae</taxon>
        <taxon>Pentapetalae</taxon>
        <taxon>rosids</taxon>
        <taxon>malvids</taxon>
        <taxon>Malvales</taxon>
        <taxon>Malvaceae</taxon>
        <taxon>Malvoideae</taxon>
        <taxon>Hibiscus</taxon>
    </lineage>
</organism>
<proteinExistence type="predicted"/>
<evidence type="ECO:0000313" key="2">
    <source>
        <dbReference type="EMBL" id="KAK8511876.1"/>
    </source>
</evidence>
<feature type="region of interest" description="Disordered" evidence="1">
    <location>
        <begin position="154"/>
        <end position="221"/>
    </location>
</feature>
<accession>A0ABR2BXP2</accession>
<sequence length="221" mass="23532">MAPSSDSSPAANGVVPNDDPVIVEDTHDDSSEQSFSNKRISLRLDDTNFLIWKHRDPYTIDGAVSVLVDVESRFADSLHLPVGINNTSFSETNRPPDPRSDNRYSGVFPWATNMTSNSEPRQVTRSRAVPVLPNKGTPAPTLVAEDAIDSTLVDDESTPVKEPPAPELVDAPSTQGTEAAGVRVPSEASTSSHEDGSTCGLYAKLGSRSVGSSGLEGCCYE</sequence>
<protein>
    <submittedName>
        <fullName evidence="2">Uncharacterized protein</fullName>
    </submittedName>
</protein>
<feature type="compositionally biased region" description="Polar residues" evidence="1">
    <location>
        <begin position="1"/>
        <end position="10"/>
    </location>
</feature>
<gene>
    <name evidence="2" type="ORF">V6N12_000912</name>
</gene>
<keyword evidence="3" id="KW-1185">Reference proteome</keyword>
<dbReference type="Proteomes" id="UP001472677">
    <property type="component" value="Unassembled WGS sequence"/>
</dbReference>
<dbReference type="EMBL" id="JBBPBM010000077">
    <property type="protein sequence ID" value="KAK8511876.1"/>
    <property type="molecule type" value="Genomic_DNA"/>
</dbReference>